<feature type="region of interest" description="Disordered" evidence="5">
    <location>
        <begin position="133"/>
        <end position="153"/>
    </location>
</feature>
<feature type="domain" description="HTH merR-type" evidence="6">
    <location>
        <begin position="1"/>
        <end position="64"/>
    </location>
</feature>
<keyword evidence="3" id="KW-0238">DNA-binding</keyword>
<dbReference type="InterPro" id="IPR047057">
    <property type="entry name" value="MerR_fam"/>
</dbReference>
<feature type="compositionally biased region" description="Basic and acidic residues" evidence="5">
    <location>
        <begin position="182"/>
        <end position="198"/>
    </location>
</feature>
<dbReference type="PANTHER" id="PTHR30204:SF69">
    <property type="entry name" value="MERR-FAMILY TRANSCRIPTIONAL REGULATOR"/>
    <property type="match status" value="1"/>
</dbReference>
<dbReference type="InterPro" id="IPR009061">
    <property type="entry name" value="DNA-bd_dom_put_sf"/>
</dbReference>
<dbReference type="SMART" id="SM00422">
    <property type="entry name" value="HTH_MERR"/>
    <property type="match status" value="1"/>
</dbReference>
<proteinExistence type="predicted"/>
<sequence>MAARARVNPQTLQYYERRGLLPEPDRSSSGYRAYGPQAVRIVRFIKRAQQLGFALDDVESLLHLAEGGPDSCDAVRAMAVEMVHTEGCPHAADYLPRLRRLVADSGRTEPVRVRVVNDPDQARQERFLGSPTIRVDGRDVDPGADERRDSGLSCRLYAGPDGLRGTPPDEWVLSLLRPRRPPTADRRPPTADREEHPLPGRLFGGIDALRTIVINRGRHERGRLGALLRRIDHYLP</sequence>
<dbReference type="Pfam" id="PF13411">
    <property type="entry name" value="MerR_1"/>
    <property type="match status" value="1"/>
</dbReference>
<protein>
    <recommendedName>
        <fullName evidence="6">HTH merR-type domain-containing protein</fullName>
    </recommendedName>
</protein>
<keyword evidence="2" id="KW-0805">Transcription regulation</keyword>
<name>A0A511CWS0_9PSEU</name>
<organism evidence="7 8">
    <name type="scientific">Pseudonocardia asaccharolytica DSM 44247 = NBRC 16224</name>
    <dbReference type="NCBI Taxonomy" id="1123024"/>
    <lineage>
        <taxon>Bacteria</taxon>
        <taxon>Bacillati</taxon>
        <taxon>Actinomycetota</taxon>
        <taxon>Actinomycetes</taxon>
        <taxon>Pseudonocardiales</taxon>
        <taxon>Pseudonocardiaceae</taxon>
        <taxon>Pseudonocardia</taxon>
    </lineage>
</organism>
<evidence type="ECO:0000256" key="2">
    <source>
        <dbReference type="ARBA" id="ARBA00023015"/>
    </source>
</evidence>
<evidence type="ECO:0000256" key="3">
    <source>
        <dbReference type="ARBA" id="ARBA00023125"/>
    </source>
</evidence>
<dbReference type="PROSITE" id="PS50937">
    <property type="entry name" value="HTH_MERR_2"/>
    <property type="match status" value="1"/>
</dbReference>
<dbReference type="GO" id="GO:0003700">
    <property type="term" value="F:DNA-binding transcription factor activity"/>
    <property type="evidence" value="ECO:0007669"/>
    <property type="project" value="InterPro"/>
</dbReference>
<keyword evidence="8" id="KW-1185">Reference proteome</keyword>
<dbReference type="AlphaFoldDB" id="A0A511CWS0"/>
<evidence type="ECO:0000313" key="7">
    <source>
        <dbReference type="EMBL" id="GEL17001.1"/>
    </source>
</evidence>
<evidence type="ECO:0000256" key="4">
    <source>
        <dbReference type="ARBA" id="ARBA00023163"/>
    </source>
</evidence>
<dbReference type="SUPFAM" id="SSF46955">
    <property type="entry name" value="Putative DNA-binding domain"/>
    <property type="match status" value="1"/>
</dbReference>
<dbReference type="Proteomes" id="UP000321328">
    <property type="component" value="Unassembled WGS sequence"/>
</dbReference>
<dbReference type="InterPro" id="IPR000551">
    <property type="entry name" value="MerR-type_HTH_dom"/>
</dbReference>
<evidence type="ECO:0000313" key="8">
    <source>
        <dbReference type="Proteomes" id="UP000321328"/>
    </source>
</evidence>
<evidence type="ECO:0000256" key="1">
    <source>
        <dbReference type="ARBA" id="ARBA00022491"/>
    </source>
</evidence>
<feature type="compositionally biased region" description="Basic and acidic residues" evidence="5">
    <location>
        <begin position="135"/>
        <end position="150"/>
    </location>
</feature>
<evidence type="ECO:0000259" key="6">
    <source>
        <dbReference type="PROSITE" id="PS50937"/>
    </source>
</evidence>
<accession>A0A511CWS0</accession>
<dbReference type="PANTHER" id="PTHR30204">
    <property type="entry name" value="REDOX-CYCLING DRUG-SENSING TRANSCRIPTIONAL ACTIVATOR SOXR"/>
    <property type="match status" value="1"/>
</dbReference>
<dbReference type="EMBL" id="BJVI01000005">
    <property type="protein sequence ID" value="GEL17001.1"/>
    <property type="molecule type" value="Genomic_DNA"/>
</dbReference>
<keyword evidence="4" id="KW-0804">Transcription</keyword>
<feature type="region of interest" description="Disordered" evidence="5">
    <location>
        <begin position="178"/>
        <end position="199"/>
    </location>
</feature>
<comment type="caution">
    <text evidence="7">The sequence shown here is derived from an EMBL/GenBank/DDBJ whole genome shotgun (WGS) entry which is preliminary data.</text>
</comment>
<reference evidence="7 8" key="1">
    <citation type="submission" date="2019-07" db="EMBL/GenBank/DDBJ databases">
        <title>Whole genome shotgun sequence of Pseudonocardia asaccharolytica NBRC 16224.</title>
        <authorList>
            <person name="Hosoyama A."/>
            <person name="Uohara A."/>
            <person name="Ohji S."/>
            <person name="Ichikawa N."/>
        </authorList>
    </citation>
    <scope>NUCLEOTIDE SEQUENCE [LARGE SCALE GENOMIC DNA]</scope>
    <source>
        <strain evidence="7 8">NBRC 16224</strain>
    </source>
</reference>
<gene>
    <name evidence="7" type="ORF">PA7_08380</name>
</gene>
<dbReference type="STRING" id="1123024.GCA_000423625_01579"/>
<evidence type="ECO:0000256" key="5">
    <source>
        <dbReference type="SAM" id="MobiDB-lite"/>
    </source>
</evidence>
<dbReference type="PRINTS" id="PR00040">
    <property type="entry name" value="HTHMERR"/>
</dbReference>
<dbReference type="GO" id="GO:0003677">
    <property type="term" value="F:DNA binding"/>
    <property type="evidence" value="ECO:0007669"/>
    <property type="project" value="UniProtKB-KW"/>
</dbReference>
<keyword evidence="1" id="KW-0678">Repressor</keyword>
<dbReference type="Gene3D" id="1.10.1660.10">
    <property type="match status" value="1"/>
</dbReference>